<organism evidence="2">
    <name type="scientific">Arundo donax</name>
    <name type="common">Giant reed</name>
    <name type="synonym">Donax arundinaceus</name>
    <dbReference type="NCBI Taxonomy" id="35708"/>
    <lineage>
        <taxon>Eukaryota</taxon>
        <taxon>Viridiplantae</taxon>
        <taxon>Streptophyta</taxon>
        <taxon>Embryophyta</taxon>
        <taxon>Tracheophyta</taxon>
        <taxon>Spermatophyta</taxon>
        <taxon>Magnoliopsida</taxon>
        <taxon>Liliopsida</taxon>
        <taxon>Poales</taxon>
        <taxon>Poaceae</taxon>
        <taxon>PACMAD clade</taxon>
        <taxon>Arundinoideae</taxon>
        <taxon>Arundineae</taxon>
        <taxon>Arundo</taxon>
    </lineage>
</organism>
<feature type="compositionally biased region" description="Low complexity" evidence="1">
    <location>
        <begin position="87"/>
        <end position="105"/>
    </location>
</feature>
<name>A0A0A9GMW2_ARUDO</name>
<dbReference type="EMBL" id="GBRH01172069">
    <property type="protein sequence ID" value="JAE25827.1"/>
    <property type="molecule type" value="Transcribed_RNA"/>
</dbReference>
<feature type="region of interest" description="Disordered" evidence="1">
    <location>
        <begin position="39"/>
        <end position="63"/>
    </location>
</feature>
<dbReference type="AlphaFoldDB" id="A0A0A9GMW2"/>
<proteinExistence type="predicted"/>
<feature type="region of interest" description="Disordered" evidence="1">
    <location>
        <begin position="79"/>
        <end position="111"/>
    </location>
</feature>
<feature type="region of interest" description="Disordered" evidence="1">
    <location>
        <begin position="1"/>
        <end position="27"/>
    </location>
</feature>
<feature type="compositionally biased region" description="Polar residues" evidence="1">
    <location>
        <begin position="54"/>
        <end position="63"/>
    </location>
</feature>
<sequence>MSSMGAPKEIGAKAGTVESEGAADDAMAGAKRVLCNQNKQLMQTAGSPHGQGSADGSTNTREAISKQSCVAIVTPADEEDKSATYNWRRGAGSRGSSTGWGTRRAASVWAA</sequence>
<accession>A0A0A9GMW2</accession>
<reference evidence="2" key="2">
    <citation type="journal article" date="2015" name="Data Brief">
        <title>Shoot transcriptome of the giant reed, Arundo donax.</title>
        <authorList>
            <person name="Barrero R.A."/>
            <person name="Guerrero F.D."/>
            <person name="Moolhuijzen P."/>
            <person name="Goolsby J.A."/>
            <person name="Tidwell J."/>
            <person name="Bellgard S.E."/>
            <person name="Bellgard M.I."/>
        </authorList>
    </citation>
    <scope>NUCLEOTIDE SEQUENCE</scope>
    <source>
        <tissue evidence="2">Shoot tissue taken approximately 20 cm above the soil surface</tissue>
    </source>
</reference>
<evidence type="ECO:0000313" key="2">
    <source>
        <dbReference type="EMBL" id="JAE25827.1"/>
    </source>
</evidence>
<protein>
    <submittedName>
        <fullName evidence="2">Uncharacterized protein</fullName>
    </submittedName>
</protein>
<reference evidence="2" key="1">
    <citation type="submission" date="2014-09" db="EMBL/GenBank/DDBJ databases">
        <authorList>
            <person name="Magalhaes I.L.F."/>
            <person name="Oliveira U."/>
            <person name="Santos F.R."/>
            <person name="Vidigal T.H.D.A."/>
            <person name="Brescovit A.D."/>
            <person name="Santos A.J."/>
        </authorList>
    </citation>
    <scope>NUCLEOTIDE SEQUENCE</scope>
    <source>
        <tissue evidence="2">Shoot tissue taken approximately 20 cm above the soil surface</tissue>
    </source>
</reference>
<evidence type="ECO:0000256" key="1">
    <source>
        <dbReference type="SAM" id="MobiDB-lite"/>
    </source>
</evidence>